<feature type="compositionally biased region" description="Low complexity" evidence="1">
    <location>
        <begin position="19"/>
        <end position="32"/>
    </location>
</feature>
<sequence length="225" mass="24258">MEQEHQTIPQDIDNKEDAVSSPSPSPEATSSARPQTSEAVIEPQAKNVDLHLPDTGGETGVNVNDAQSRATPPINRTNASEFNSTQNTDESGDFSPGQLDHANVVEEDTMSAEGWDPLRSSTKEPSAEKDSRALDLAQTLQMEDESAAQPASQDGFIGVEKDGDVLRVQSPTTATSRPATHLHLNLTSALPSSQAWNNDVPLNSLTQRKLDYPESEAASQRKFPL</sequence>
<proteinExistence type="predicted"/>
<comment type="caution">
    <text evidence="2">The sequence shown here is derived from an EMBL/GenBank/DDBJ whole genome shotgun (WGS) entry which is preliminary data.</text>
</comment>
<organism evidence="2 3">
    <name type="scientific">Leucocoprinus leucothites</name>
    <dbReference type="NCBI Taxonomy" id="201217"/>
    <lineage>
        <taxon>Eukaryota</taxon>
        <taxon>Fungi</taxon>
        <taxon>Dikarya</taxon>
        <taxon>Basidiomycota</taxon>
        <taxon>Agaricomycotina</taxon>
        <taxon>Agaricomycetes</taxon>
        <taxon>Agaricomycetidae</taxon>
        <taxon>Agaricales</taxon>
        <taxon>Agaricineae</taxon>
        <taxon>Agaricaceae</taxon>
        <taxon>Leucocoprinus</taxon>
    </lineage>
</organism>
<name>A0A8H5G0X7_9AGAR</name>
<feature type="compositionally biased region" description="Polar residues" evidence="1">
    <location>
        <begin position="61"/>
        <end position="89"/>
    </location>
</feature>
<reference evidence="2 3" key="1">
    <citation type="journal article" date="2020" name="ISME J.">
        <title>Uncovering the hidden diversity of litter-decomposition mechanisms in mushroom-forming fungi.</title>
        <authorList>
            <person name="Floudas D."/>
            <person name="Bentzer J."/>
            <person name="Ahren D."/>
            <person name="Johansson T."/>
            <person name="Persson P."/>
            <person name="Tunlid A."/>
        </authorList>
    </citation>
    <scope>NUCLEOTIDE SEQUENCE [LARGE SCALE GENOMIC DNA]</scope>
    <source>
        <strain evidence="2 3">CBS 146.42</strain>
    </source>
</reference>
<dbReference type="OrthoDB" id="2190159at2759"/>
<evidence type="ECO:0000313" key="2">
    <source>
        <dbReference type="EMBL" id="KAF5356298.1"/>
    </source>
</evidence>
<feature type="region of interest" description="Disordered" evidence="1">
    <location>
        <begin position="1"/>
        <end position="131"/>
    </location>
</feature>
<protein>
    <submittedName>
        <fullName evidence="2">Uncharacterized protein</fullName>
    </submittedName>
</protein>
<dbReference type="EMBL" id="JAACJO010000007">
    <property type="protein sequence ID" value="KAF5356298.1"/>
    <property type="molecule type" value="Genomic_DNA"/>
</dbReference>
<evidence type="ECO:0000313" key="3">
    <source>
        <dbReference type="Proteomes" id="UP000559027"/>
    </source>
</evidence>
<dbReference type="Proteomes" id="UP000559027">
    <property type="component" value="Unassembled WGS sequence"/>
</dbReference>
<accession>A0A8H5G0X7</accession>
<dbReference type="AlphaFoldDB" id="A0A8H5G0X7"/>
<feature type="compositionally biased region" description="Basic and acidic residues" evidence="1">
    <location>
        <begin position="121"/>
        <end position="131"/>
    </location>
</feature>
<gene>
    <name evidence="2" type="ORF">D9756_004278</name>
</gene>
<evidence type="ECO:0000256" key="1">
    <source>
        <dbReference type="SAM" id="MobiDB-lite"/>
    </source>
</evidence>
<keyword evidence="3" id="KW-1185">Reference proteome</keyword>